<proteinExistence type="predicted"/>
<organism evidence="1 2">
    <name type="scientific">Mucilaginibacter humi</name>
    <dbReference type="NCBI Taxonomy" id="2732510"/>
    <lineage>
        <taxon>Bacteria</taxon>
        <taxon>Pseudomonadati</taxon>
        <taxon>Bacteroidota</taxon>
        <taxon>Sphingobacteriia</taxon>
        <taxon>Sphingobacteriales</taxon>
        <taxon>Sphingobacteriaceae</taxon>
        <taxon>Mucilaginibacter</taxon>
    </lineage>
</organism>
<dbReference type="EMBL" id="JABFCR010000063">
    <property type="protein sequence ID" value="NNU34692.1"/>
    <property type="molecule type" value="Genomic_DNA"/>
</dbReference>
<comment type="caution">
    <text evidence="1">The sequence shown here is derived from an EMBL/GenBank/DDBJ whole genome shotgun (WGS) entry which is preliminary data.</text>
</comment>
<protein>
    <submittedName>
        <fullName evidence="1">Uncharacterized protein</fullName>
    </submittedName>
</protein>
<keyword evidence="2" id="KW-1185">Reference proteome</keyword>
<accession>A0ABX1W379</accession>
<gene>
    <name evidence="1" type="ORF">HK413_12620</name>
</gene>
<evidence type="ECO:0000313" key="2">
    <source>
        <dbReference type="Proteomes" id="UP000566071"/>
    </source>
</evidence>
<dbReference type="Proteomes" id="UP000566071">
    <property type="component" value="Unassembled WGS sequence"/>
</dbReference>
<dbReference type="RefSeq" id="WP_175270365.1">
    <property type="nucleotide sequence ID" value="NZ_JABFCR010000063.1"/>
</dbReference>
<name>A0ABX1W379_9SPHI</name>
<sequence length="115" mass="12784">MNEQVDNAEYEFLWKLLANPADPNHSYIFNLQSLVTDFPQSGALRALLMPNGDKRHLKHAAAYFNPRTLHKLATAPDSLPHVTAGQIVFSDEPPVVATDTYFNIPGAEPFVPPRS</sequence>
<evidence type="ECO:0000313" key="1">
    <source>
        <dbReference type="EMBL" id="NNU34692.1"/>
    </source>
</evidence>
<reference evidence="1 2" key="1">
    <citation type="submission" date="2020-05" db="EMBL/GenBank/DDBJ databases">
        <authorList>
            <person name="Khan S.A."/>
            <person name="Jeon C.O."/>
            <person name="Chun B.H."/>
        </authorList>
    </citation>
    <scope>NUCLEOTIDE SEQUENCE [LARGE SCALE GENOMIC DNA]</scope>
    <source>
        <strain evidence="1 2">S1162</strain>
    </source>
</reference>